<dbReference type="STRING" id="1921803.NIES593_18505"/>
<dbReference type="Gene3D" id="1.20.59.20">
    <property type="match status" value="1"/>
</dbReference>
<evidence type="ECO:0000259" key="9">
    <source>
        <dbReference type="Pfam" id="PF09179"/>
    </source>
</evidence>
<dbReference type="CDD" id="cd01992">
    <property type="entry name" value="TilS_N"/>
    <property type="match status" value="1"/>
</dbReference>
<evidence type="ECO:0000256" key="6">
    <source>
        <dbReference type="ARBA" id="ARBA00048539"/>
    </source>
</evidence>
<dbReference type="EC" id="6.3.4.19" evidence="7"/>
<keyword evidence="4 7" id="KW-0547">Nucleotide-binding</keyword>
<accession>A0A1U7HAE8</accession>
<evidence type="ECO:0000256" key="3">
    <source>
        <dbReference type="ARBA" id="ARBA00022694"/>
    </source>
</evidence>
<evidence type="ECO:0000256" key="4">
    <source>
        <dbReference type="ARBA" id="ARBA00022741"/>
    </source>
</evidence>
<dbReference type="EMBL" id="MRCB01000029">
    <property type="protein sequence ID" value="OKH20505.1"/>
    <property type="molecule type" value="Genomic_DNA"/>
</dbReference>
<evidence type="ECO:0000256" key="7">
    <source>
        <dbReference type="HAMAP-Rule" id="MF_01161"/>
    </source>
</evidence>
<dbReference type="InterPro" id="IPR012094">
    <property type="entry name" value="tRNA_Ile_lys_synt"/>
</dbReference>
<evidence type="ECO:0000256" key="1">
    <source>
        <dbReference type="ARBA" id="ARBA00022490"/>
    </source>
</evidence>
<reference evidence="10 11" key="1">
    <citation type="submission" date="2016-11" db="EMBL/GenBank/DDBJ databases">
        <title>Draft Genome Sequences of Nine Cyanobacterial Strains from Diverse Habitats.</title>
        <authorList>
            <person name="Zhu T."/>
            <person name="Hou S."/>
            <person name="Lu X."/>
            <person name="Hess W.R."/>
        </authorList>
    </citation>
    <scope>NUCLEOTIDE SEQUENCE [LARGE SCALE GENOMIC DNA]</scope>
    <source>
        <strain evidence="10 11">NIES-593</strain>
    </source>
</reference>
<dbReference type="InterPro" id="IPR011063">
    <property type="entry name" value="TilS/TtcA_N"/>
</dbReference>
<keyword evidence="2 7" id="KW-0436">Ligase</keyword>
<comment type="caution">
    <text evidence="10">The sequence shown here is derived from an EMBL/GenBank/DDBJ whole genome shotgun (WGS) entry which is preliminary data.</text>
</comment>
<proteinExistence type="inferred from homology"/>
<keyword evidence="3 7" id="KW-0819">tRNA processing</keyword>
<dbReference type="PANTHER" id="PTHR43033:SF1">
    <property type="entry name" value="TRNA(ILE)-LYSIDINE SYNTHASE-RELATED"/>
    <property type="match status" value="1"/>
</dbReference>
<dbReference type="PANTHER" id="PTHR43033">
    <property type="entry name" value="TRNA(ILE)-LYSIDINE SYNTHASE-RELATED"/>
    <property type="match status" value="1"/>
</dbReference>
<dbReference type="SUPFAM" id="SSF52402">
    <property type="entry name" value="Adenine nucleotide alpha hydrolases-like"/>
    <property type="match status" value="1"/>
</dbReference>
<evidence type="ECO:0000313" key="11">
    <source>
        <dbReference type="Proteomes" id="UP000186868"/>
    </source>
</evidence>
<comment type="catalytic activity">
    <reaction evidence="6 7">
        <text>cytidine(34) in tRNA(Ile2) + L-lysine + ATP = lysidine(34) in tRNA(Ile2) + AMP + diphosphate + H(+)</text>
        <dbReference type="Rhea" id="RHEA:43744"/>
        <dbReference type="Rhea" id="RHEA-COMP:10625"/>
        <dbReference type="Rhea" id="RHEA-COMP:10670"/>
        <dbReference type="ChEBI" id="CHEBI:15378"/>
        <dbReference type="ChEBI" id="CHEBI:30616"/>
        <dbReference type="ChEBI" id="CHEBI:32551"/>
        <dbReference type="ChEBI" id="CHEBI:33019"/>
        <dbReference type="ChEBI" id="CHEBI:82748"/>
        <dbReference type="ChEBI" id="CHEBI:83665"/>
        <dbReference type="ChEBI" id="CHEBI:456215"/>
        <dbReference type="EC" id="6.3.4.19"/>
    </reaction>
</comment>
<dbReference type="Pfam" id="PF09179">
    <property type="entry name" value="TilS"/>
    <property type="match status" value="1"/>
</dbReference>
<dbReference type="GO" id="GO:0005524">
    <property type="term" value="F:ATP binding"/>
    <property type="evidence" value="ECO:0007669"/>
    <property type="project" value="UniProtKB-UniRule"/>
</dbReference>
<evidence type="ECO:0000313" key="10">
    <source>
        <dbReference type="EMBL" id="OKH20505.1"/>
    </source>
</evidence>
<dbReference type="OrthoDB" id="9807403at2"/>
<comment type="similarity">
    <text evidence="7">Belongs to the tRNA(Ile)-lysidine synthase family.</text>
</comment>
<protein>
    <recommendedName>
        <fullName evidence="7">tRNA(Ile)-lysidine synthase</fullName>
        <ecNumber evidence="7">6.3.4.19</ecNumber>
    </recommendedName>
    <alternativeName>
        <fullName evidence="7">tRNA(Ile)-2-lysyl-cytidine synthase</fullName>
    </alternativeName>
    <alternativeName>
        <fullName evidence="7">tRNA(Ile)-lysidine synthetase</fullName>
    </alternativeName>
</protein>
<comment type="subcellular location">
    <subcellularLocation>
        <location evidence="7">Cytoplasm</location>
    </subcellularLocation>
</comment>
<organism evidence="10 11">
    <name type="scientific">Hydrococcus rivularis NIES-593</name>
    <dbReference type="NCBI Taxonomy" id="1921803"/>
    <lineage>
        <taxon>Bacteria</taxon>
        <taxon>Bacillati</taxon>
        <taxon>Cyanobacteriota</taxon>
        <taxon>Cyanophyceae</taxon>
        <taxon>Pleurocapsales</taxon>
        <taxon>Hydrococcaceae</taxon>
        <taxon>Hydrococcus</taxon>
    </lineage>
</organism>
<evidence type="ECO:0000256" key="2">
    <source>
        <dbReference type="ARBA" id="ARBA00022598"/>
    </source>
</evidence>
<gene>
    <name evidence="7" type="primary">tilS</name>
    <name evidence="10" type="ORF">NIES593_18505</name>
</gene>
<comment type="function">
    <text evidence="7">Ligates lysine onto the cytidine present at position 34 of the AUA codon-specific tRNA(Ile) that contains the anticodon CAU, in an ATP-dependent manner. Cytidine is converted to lysidine, thus changing the amino acid specificity of the tRNA from methionine to isoleucine.</text>
</comment>
<dbReference type="InterPro" id="IPR015262">
    <property type="entry name" value="tRNA_Ile_lys_synt_subst-bd"/>
</dbReference>
<dbReference type="Proteomes" id="UP000186868">
    <property type="component" value="Unassembled WGS sequence"/>
</dbReference>
<keyword evidence="11" id="KW-1185">Reference proteome</keyword>
<evidence type="ECO:0000259" key="8">
    <source>
        <dbReference type="Pfam" id="PF01171"/>
    </source>
</evidence>
<dbReference type="AlphaFoldDB" id="A0A1U7HAE8"/>
<feature type="domain" description="tRNA(Ile)-lysidine synthase substrate-binding" evidence="9">
    <location>
        <begin position="259"/>
        <end position="307"/>
    </location>
</feature>
<dbReference type="Gene3D" id="3.40.50.620">
    <property type="entry name" value="HUPs"/>
    <property type="match status" value="1"/>
</dbReference>
<feature type="binding site" evidence="7">
    <location>
        <begin position="33"/>
        <end position="38"/>
    </location>
    <ligand>
        <name>ATP</name>
        <dbReference type="ChEBI" id="CHEBI:30616"/>
    </ligand>
</feature>
<comment type="domain">
    <text evidence="7">The N-terminal region contains the highly conserved SGGXDS motif, predicted to be a P-loop motif involved in ATP binding.</text>
</comment>
<feature type="domain" description="tRNA(Ile)-lysidine/2-thiocytidine synthase N-terminal" evidence="8">
    <location>
        <begin position="28"/>
        <end position="203"/>
    </location>
</feature>
<dbReference type="HAMAP" id="MF_01161">
    <property type="entry name" value="tRNA_Ile_lys_synt"/>
    <property type="match status" value="1"/>
</dbReference>
<name>A0A1U7HAE8_9CYAN</name>
<dbReference type="RefSeq" id="WP_073600986.1">
    <property type="nucleotide sequence ID" value="NZ_MRCB01000029.1"/>
</dbReference>
<dbReference type="InterPro" id="IPR012795">
    <property type="entry name" value="tRNA_Ile_lys_synt_N"/>
</dbReference>
<dbReference type="SUPFAM" id="SSF82829">
    <property type="entry name" value="MesJ substrate recognition domain-like"/>
    <property type="match status" value="1"/>
</dbReference>
<keyword evidence="5 7" id="KW-0067">ATP-binding</keyword>
<dbReference type="Pfam" id="PF01171">
    <property type="entry name" value="ATP_bind_3"/>
    <property type="match status" value="1"/>
</dbReference>
<keyword evidence="1 7" id="KW-0963">Cytoplasm</keyword>
<dbReference type="GO" id="GO:0032267">
    <property type="term" value="F:tRNA(Ile)-lysidine synthase activity"/>
    <property type="evidence" value="ECO:0007669"/>
    <property type="project" value="UniProtKB-EC"/>
</dbReference>
<evidence type="ECO:0000256" key="5">
    <source>
        <dbReference type="ARBA" id="ARBA00022840"/>
    </source>
</evidence>
<dbReference type="GO" id="GO:0005737">
    <property type="term" value="C:cytoplasm"/>
    <property type="evidence" value="ECO:0007669"/>
    <property type="project" value="UniProtKB-SubCell"/>
</dbReference>
<dbReference type="InterPro" id="IPR014729">
    <property type="entry name" value="Rossmann-like_a/b/a_fold"/>
</dbReference>
<dbReference type="GO" id="GO:0006400">
    <property type="term" value="P:tRNA modification"/>
    <property type="evidence" value="ECO:0007669"/>
    <property type="project" value="UniProtKB-UniRule"/>
</dbReference>
<sequence>MINSWTLLHARVHQTLRQRQLLKKDRRLLVAVSGGQDSLCLMKLLLDLQPKWNWQLAIAHCDHRWSTDTGIAEHVEKLARQWDIPFYLKTAEQIAETEAAAREWRYHALIEIAQEQGFEAIVTGHTLSDRAETLLYNLIRGAGADGLSALTWQRSLTPKIELIRPLLNVSRAETLEFCQKFQLPVWEDAANQNLNYARNRIRTDLLPYLQTHFNPRVETALAQTAELLRAEVEYLEASASQLLQQAMTGEPIKLNRFCLRGTPLALQRRVMRQFLQQCLSQAPTFEQIEALTNLINAPNRTRTPPFPGGAVAEVQGDWIILRC</sequence>
<dbReference type="NCBIfam" id="TIGR02432">
    <property type="entry name" value="lysidine_TilS_N"/>
    <property type="match status" value="1"/>
</dbReference>